<feature type="binding site" evidence="9">
    <location>
        <position position="13"/>
    </location>
    <ligand>
        <name>ATP</name>
        <dbReference type="ChEBI" id="CHEBI:30616"/>
    </ligand>
</feature>
<feature type="domain" description="Carbohydrate kinase FGGY N-terminal" evidence="11">
    <location>
        <begin position="4"/>
        <end position="247"/>
    </location>
</feature>
<feature type="binding site" evidence="9">
    <location>
        <position position="15"/>
    </location>
    <ligand>
        <name>ADP</name>
        <dbReference type="ChEBI" id="CHEBI:456216"/>
    </ligand>
</feature>
<feature type="binding site" evidence="9">
    <location>
        <position position="240"/>
    </location>
    <ligand>
        <name>sn-glycerol 3-phosphate</name>
        <dbReference type="ChEBI" id="CHEBI:57597"/>
    </ligand>
</feature>
<evidence type="ECO:0000256" key="10">
    <source>
        <dbReference type="RuleBase" id="RU003733"/>
    </source>
</evidence>
<feature type="binding site" evidence="9">
    <location>
        <position position="81"/>
    </location>
    <ligand>
        <name>sn-glycerol 3-phosphate</name>
        <dbReference type="ChEBI" id="CHEBI:57597"/>
    </ligand>
</feature>
<dbReference type="GO" id="GO:0019563">
    <property type="term" value="P:glycerol catabolic process"/>
    <property type="evidence" value="ECO:0007669"/>
    <property type="project" value="UniProtKB-UniRule"/>
</dbReference>
<feature type="binding site" evidence="9">
    <location>
        <position position="262"/>
    </location>
    <ligand>
        <name>ADP</name>
        <dbReference type="ChEBI" id="CHEBI:456216"/>
    </ligand>
</feature>
<dbReference type="PROSITE" id="PS00933">
    <property type="entry name" value="FGGY_KINASES_1"/>
    <property type="match status" value="1"/>
</dbReference>
<feature type="binding site" evidence="9">
    <location>
        <position position="12"/>
    </location>
    <ligand>
        <name>ATP</name>
        <dbReference type="ChEBI" id="CHEBI:30616"/>
    </ligand>
</feature>
<accession>A0A1H9F7H8</accession>
<feature type="binding site" evidence="9">
    <location>
        <position position="309"/>
    </location>
    <ligand>
        <name>ATP</name>
        <dbReference type="ChEBI" id="CHEBI:30616"/>
    </ligand>
</feature>
<dbReference type="PIRSF" id="PIRSF000538">
    <property type="entry name" value="GlpK"/>
    <property type="match status" value="1"/>
</dbReference>
<dbReference type="EC" id="2.7.1.30" evidence="9"/>
<protein>
    <recommendedName>
        <fullName evidence="9">Glycerol kinase</fullName>
        <ecNumber evidence="9">2.7.1.30</ecNumber>
    </recommendedName>
    <alternativeName>
        <fullName evidence="9">ATP:glycerol 3-phosphotransferase</fullName>
    </alternativeName>
    <alternativeName>
        <fullName evidence="9">Glycerokinase</fullName>
        <shortName evidence="9">GK</shortName>
    </alternativeName>
</protein>
<feature type="binding site" evidence="9">
    <location>
        <position position="11"/>
    </location>
    <ligand>
        <name>ATP</name>
        <dbReference type="ChEBI" id="CHEBI:30616"/>
    </ligand>
</feature>
<dbReference type="Proteomes" id="UP000199233">
    <property type="component" value="Unassembled WGS sequence"/>
</dbReference>
<comment type="activity regulation">
    <text evidence="9">Inhibited by fructose 1,6-bisphosphate (FBP).</text>
</comment>
<dbReference type="RefSeq" id="WP_093284464.1">
    <property type="nucleotide sequence ID" value="NZ_FOFS01000005.1"/>
</dbReference>
<feature type="binding site" evidence="9">
    <location>
        <position position="11"/>
    </location>
    <ligand>
        <name>sn-glycerol 3-phosphate</name>
        <dbReference type="ChEBI" id="CHEBI:57597"/>
    </ligand>
</feature>
<evidence type="ECO:0000256" key="6">
    <source>
        <dbReference type="ARBA" id="ARBA00022798"/>
    </source>
</evidence>
<keyword evidence="7 9" id="KW-0067">ATP-binding</keyword>
<evidence type="ECO:0000256" key="2">
    <source>
        <dbReference type="ARBA" id="ARBA00009156"/>
    </source>
</evidence>
<feature type="binding site" evidence="9">
    <location>
        <position position="305"/>
    </location>
    <ligand>
        <name>ADP</name>
        <dbReference type="ChEBI" id="CHEBI:456216"/>
    </ligand>
</feature>
<keyword evidence="6 9" id="KW-0319">Glycerol metabolism</keyword>
<dbReference type="InterPro" id="IPR018483">
    <property type="entry name" value="Carb_kinase_FGGY_CS"/>
</dbReference>
<comment type="similarity">
    <text evidence="2 9 10">Belongs to the FGGY kinase family.</text>
</comment>
<feature type="binding site" evidence="9">
    <location>
        <position position="262"/>
    </location>
    <ligand>
        <name>ATP</name>
        <dbReference type="ChEBI" id="CHEBI:30616"/>
    </ligand>
</feature>
<dbReference type="GO" id="GO:0005524">
    <property type="term" value="F:ATP binding"/>
    <property type="evidence" value="ECO:0007669"/>
    <property type="project" value="UniProtKB-UniRule"/>
</dbReference>
<feature type="binding site" evidence="9">
    <location>
        <position position="82"/>
    </location>
    <ligand>
        <name>sn-glycerol 3-phosphate</name>
        <dbReference type="ChEBI" id="CHEBI:57597"/>
    </ligand>
</feature>
<dbReference type="PANTHER" id="PTHR10196">
    <property type="entry name" value="SUGAR KINASE"/>
    <property type="match status" value="1"/>
</dbReference>
<dbReference type="SUPFAM" id="SSF53067">
    <property type="entry name" value="Actin-like ATPase domain"/>
    <property type="match status" value="2"/>
</dbReference>
<dbReference type="GO" id="GO:0006072">
    <property type="term" value="P:glycerol-3-phosphate metabolic process"/>
    <property type="evidence" value="ECO:0007669"/>
    <property type="project" value="InterPro"/>
</dbReference>
<feature type="binding site" evidence="9">
    <location>
        <position position="11"/>
    </location>
    <ligand>
        <name>ADP</name>
        <dbReference type="ChEBI" id="CHEBI:456216"/>
    </ligand>
</feature>
<dbReference type="UniPathway" id="UPA00618">
    <property type="reaction ID" value="UER00672"/>
</dbReference>
<feature type="binding site" evidence="9">
    <location>
        <position position="409"/>
    </location>
    <ligand>
        <name>ADP</name>
        <dbReference type="ChEBI" id="CHEBI:456216"/>
    </ligand>
</feature>
<dbReference type="InterPro" id="IPR018485">
    <property type="entry name" value="FGGY_C"/>
</dbReference>
<feature type="binding site" evidence="9">
    <location>
        <position position="405"/>
    </location>
    <ligand>
        <name>ATP</name>
        <dbReference type="ChEBI" id="CHEBI:30616"/>
    </ligand>
</feature>
<feature type="binding site" evidence="9">
    <location>
        <position position="131"/>
    </location>
    <ligand>
        <name>sn-glycerol 3-phosphate</name>
        <dbReference type="ChEBI" id="CHEBI:57597"/>
    </ligand>
</feature>
<feature type="binding site" evidence="9">
    <location>
        <position position="305"/>
    </location>
    <ligand>
        <name>ATP</name>
        <dbReference type="ChEBI" id="CHEBI:30616"/>
    </ligand>
</feature>
<evidence type="ECO:0000313" key="13">
    <source>
        <dbReference type="EMBL" id="SEQ33258.1"/>
    </source>
</evidence>
<dbReference type="HAMAP" id="MF_00186">
    <property type="entry name" value="Glycerol_kin"/>
    <property type="match status" value="1"/>
</dbReference>
<dbReference type="STRING" id="489703.SAMN04488038_105262"/>
<sequence length="491" mass="53502">MKALLAIDQGTTSTRAIVFDAEGRKLGVAQRELPQSYPQPGWVEHDAQRIWQDTLTCAREALAAAKLQARQIASLGITNQRETTVIWERASGTPIHPAIVWQDRRTSAFCQQHQERSDWLNARTGLLLDPYFSATKIAWLLDQVPGARARAENGELAFGTIDSWLLWNLTGGRLHATDASNASRTALFNIATQQWDEELLAFFRVPRALLPEVRDCAADYGRTQTALLGGEIAIGGIAGDQQAATIGQACFAPGMIKSTYGTGCFMVLNTGPEFRRSRSRLLSTVAYRLNGQTTYALEGSIFVAGAAVQWLRDAMHLIRAAGETENLAKSIPDTQGVYLVPAFTGLGAPYWDPEARGAIFGLTRDSGIAHIVRAALESVAYQTRDLLQAMAQDAVPPTELRVDGGMVVNDWLTQCLADLLQLPVVRPQTVETTALGAAFLAGLTAGVYDSLDDIAKRWQSQARFVPQMATEKSNAAYEGWRKAVARVRSGA</sequence>
<dbReference type="Pfam" id="PF00370">
    <property type="entry name" value="FGGY_N"/>
    <property type="match status" value="1"/>
</dbReference>
<keyword evidence="14" id="KW-1185">Reference proteome</keyword>
<dbReference type="FunFam" id="3.30.420.40:FF:000008">
    <property type="entry name" value="Glycerol kinase"/>
    <property type="match status" value="1"/>
</dbReference>
<dbReference type="GO" id="GO:0005829">
    <property type="term" value="C:cytosol"/>
    <property type="evidence" value="ECO:0007669"/>
    <property type="project" value="UniProtKB-ARBA"/>
</dbReference>
<evidence type="ECO:0000259" key="12">
    <source>
        <dbReference type="Pfam" id="PF02782"/>
    </source>
</evidence>
<dbReference type="InterPro" id="IPR000577">
    <property type="entry name" value="Carb_kinase_FGGY"/>
</dbReference>
<evidence type="ECO:0000256" key="7">
    <source>
        <dbReference type="ARBA" id="ARBA00022840"/>
    </source>
</evidence>
<comment type="pathway">
    <text evidence="1 9">Polyol metabolism; glycerol degradation via glycerol kinase pathway; sn-glycerol 3-phosphate from glycerol: step 1/1.</text>
</comment>
<dbReference type="NCBIfam" id="TIGR01311">
    <property type="entry name" value="glycerol_kin"/>
    <property type="match status" value="1"/>
</dbReference>
<comment type="catalytic activity">
    <reaction evidence="8 9">
        <text>glycerol + ATP = sn-glycerol 3-phosphate + ADP + H(+)</text>
        <dbReference type="Rhea" id="RHEA:21644"/>
        <dbReference type="ChEBI" id="CHEBI:15378"/>
        <dbReference type="ChEBI" id="CHEBI:17754"/>
        <dbReference type="ChEBI" id="CHEBI:30616"/>
        <dbReference type="ChEBI" id="CHEBI:57597"/>
        <dbReference type="ChEBI" id="CHEBI:456216"/>
        <dbReference type="EC" id="2.7.1.30"/>
    </reaction>
</comment>
<dbReference type="PROSITE" id="PS00445">
    <property type="entry name" value="FGGY_KINASES_2"/>
    <property type="match status" value="1"/>
</dbReference>
<evidence type="ECO:0000256" key="9">
    <source>
        <dbReference type="HAMAP-Rule" id="MF_00186"/>
    </source>
</evidence>
<reference evidence="13 14" key="1">
    <citation type="submission" date="2016-10" db="EMBL/GenBank/DDBJ databases">
        <authorList>
            <person name="de Groot N.N."/>
        </authorList>
    </citation>
    <scope>NUCLEOTIDE SEQUENCE [LARGE SCALE GENOMIC DNA]</scope>
    <source>
        <strain evidence="13 14">DSM 25927</strain>
    </source>
</reference>
<feature type="domain" description="Carbohydrate kinase FGGY C-terminal" evidence="12">
    <location>
        <begin position="258"/>
        <end position="443"/>
    </location>
</feature>
<proteinExistence type="inferred from homology"/>
<dbReference type="OrthoDB" id="9805576at2"/>
<dbReference type="InterPro" id="IPR018484">
    <property type="entry name" value="FGGY_N"/>
</dbReference>
<feature type="binding site" evidence="9">
    <location>
        <position position="240"/>
    </location>
    <ligand>
        <name>glycerol</name>
        <dbReference type="ChEBI" id="CHEBI:17754"/>
    </ligand>
</feature>
<dbReference type="InterPro" id="IPR043129">
    <property type="entry name" value="ATPase_NBD"/>
</dbReference>
<keyword evidence="3 9" id="KW-0808">Transferase</keyword>
<dbReference type="CDD" id="cd07786">
    <property type="entry name" value="FGGY_EcGK_like"/>
    <property type="match status" value="1"/>
</dbReference>
<keyword evidence="4 9" id="KW-0547">Nucleotide-binding</keyword>
<dbReference type="PANTHER" id="PTHR10196:SF78">
    <property type="entry name" value="GLYCEROL KINASE"/>
    <property type="match status" value="1"/>
</dbReference>
<evidence type="ECO:0000256" key="8">
    <source>
        <dbReference type="ARBA" id="ARBA00052101"/>
    </source>
</evidence>
<keyword evidence="5 9" id="KW-0418">Kinase</keyword>
<evidence type="ECO:0000259" key="11">
    <source>
        <dbReference type="Pfam" id="PF00370"/>
    </source>
</evidence>
<gene>
    <name evidence="9" type="primary">glpK</name>
    <name evidence="13" type="ORF">SAMN04488038_105262</name>
</gene>
<feature type="binding site" evidence="9">
    <location>
        <position position="81"/>
    </location>
    <ligand>
        <name>glycerol</name>
        <dbReference type="ChEBI" id="CHEBI:17754"/>
    </ligand>
</feature>
<evidence type="ECO:0000256" key="4">
    <source>
        <dbReference type="ARBA" id="ARBA00022741"/>
    </source>
</evidence>
<dbReference type="GO" id="GO:0004370">
    <property type="term" value="F:glycerol kinase activity"/>
    <property type="evidence" value="ECO:0007669"/>
    <property type="project" value="UniProtKB-UniRule"/>
</dbReference>
<dbReference type="Pfam" id="PF02782">
    <property type="entry name" value="FGGY_C"/>
    <property type="match status" value="1"/>
</dbReference>
<feature type="binding site" evidence="9">
    <location>
        <position position="131"/>
    </location>
    <ligand>
        <name>glycerol</name>
        <dbReference type="ChEBI" id="CHEBI:17754"/>
    </ligand>
</feature>
<dbReference type="FunFam" id="3.30.420.40:FF:000007">
    <property type="entry name" value="Glycerol kinase"/>
    <property type="match status" value="1"/>
</dbReference>
<dbReference type="InterPro" id="IPR005999">
    <property type="entry name" value="Glycerol_kin"/>
</dbReference>
<dbReference type="NCBIfam" id="NF000756">
    <property type="entry name" value="PRK00047.1"/>
    <property type="match status" value="1"/>
</dbReference>
<dbReference type="EMBL" id="FOFS01000005">
    <property type="protein sequence ID" value="SEQ33258.1"/>
    <property type="molecule type" value="Genomic_DNA"/>
</dbReference>
<feature type="binding site" evidence="9">
    <location>
        <position position="82"/>
    </location>
    <ligand>
        <name>glycerol</name>
        <dbReference type="ChEBI" id="CHEBI:17754"/>
    </ligand>
</feature>
<dbReference type="AlphaFoldDB" id="A0A1H9F7H8"/>
<name>A0A1H9F7H8_9GAMM</name>
<feature type="binding site" evidence="9">
    <location>
        <position position="241"/>
    </location>
    <ligand>
        <name>glycerol</name>
        <dbReference type="ChEBI" id="CHEBI:17754"/>
    </ligand>
</feature>
<evidence type="ECO:0000256" key="1">
    <source>
        <dbReference type="ARBA" id="ARBA00005190"/>
    </source>
</evidence>
<comment type="function">
    <text evidence="9">Key enzyme in the regulation of glycerol uptake and metabolism. Catalyzes the phosphorylation of glycerol to yield sn-glycerol 3-phosphate.</text>
</comment>
<dbReference type="Gene3D" id="3.30.420.40">
    <property type="match status" value="2"/>
</dbReference>
<evidence type="ECO:0000256" key="5">
    <source>
        <dbReference type="ARBA" id="ARBA00022777"/>
    </source>
</evidence>
<evidence type="ECO:0000313" key="14">
    <source>
        <dbReference type="Proteomes" id="UP000199233"/>
    </source>
</evidence>
<organism evidence="13 14">
    <name type="scientific">Solimonas aquatica</name>
    <dbReference type="NCBI Taxonomy" id="489703"/>
    <lineage>
        <taxon>Bacteria</taxon>
        <taxon>Pseudomonadati</taxon>
        <taxon>Pseudomonadota</taxon>
        <taxon>Gammaproteobacteria</taxon>
        <taxon>Nevskiales</taxon>
        <taxon>Nevskiaceae</taxon>
        <taxon>Solimonas</taxon>
    </lineage>
</organism>
<feature type="binding site" evidence="9">
    <location>
        <position position="405"/>
    </location>
    <ligand>
        <name>ADP</name>
        <dbReference type="ChEBI" id="CHEBI:456216"/>
    </ligand>
</feature>
<evidence type="ECO:0000256" key="3">
    <source>
        <dbReference type="ARBA" id="ARBA00022679"/>
    </source>
</evidence>